<dbReference type="EMBL" id="JAACXV010014208">
    <property type="protein sequence ID" value="KAF7269581.1"/>
    <property type="molecule type" value="Genomic_DNA"/>
</dbReference>
<feature type="region of interest" description="Disordered" evidence="8">
    <location>
        <begin position="526"/>
        <end position="662"/>
    </location>
</feature>
<dbReference type="FunFam" id="3.30.200.20:FF:000315">
    <property type="entry name" value="Calcium-dependent protein kinase 3"/>
    <property type="match status" value="1"/>
</dbReference>
<dbReference type="PANTHER" id="PTHR24346">
    <property type="entry name" value="MAP/MICROTUBULE AFFINITY-REGULATING KINASE"/>
    <property type="match status" value="1"/>
</dbReference>
<organism evidence="10 11">
    <name type="scientific">Rhynchophorus ferrugineus</name>
    <name type="common">Red palm weevil</name>
    <name type="synonym">Curculio ferrugineus</name>
    <dbReference type="NCBI Taxonomy" id="354439"/>
    <lineage>
        <taxon>Eukaryota</taxon>
        <taxon>Metazoa</taxon>
        <taxon>Ecdysozoa</taxon>
        <taxon>Arthropoda</taxon>
        <taxon>Hexapoda</taxon>
        <taxon>Insecta</taxon>
        <taxon>Pterygota</taxon>
        <taxon>Neoptera</taxon>
        <taxon>Endopterygota</taxon>
        <taxon>Coleoptera</taxon>
        <taxon>Polyphaga</taxon>
        <taxon>Cucujiformia</taxon>
        <taxon>Curculionidae</taxon>
        <taxon>Dryophthorinae</taxon>
        <taxon>Rhynchophorus</taxon>
    </lineage>
</organism>
<dbReference type="SMART" id="SM00220">
    <property type="entry name" value="S_TKc"/>
    <property type="match status" value="1"/>
</dbReference>
<feature type="compositionally biased region" description="Polar residues" evidence="8">
    <location>
        <begin position="968"/>
        <end position="982"/>
    </location>
</feature>
<feature type="compositionally biased region" description="Basic and acidic residues" evidence="8">
    <location>
        <begin position="1077"/>
        <end position="1092"/>
    </location>
</feature>
<dbReference type="PROSITE" id="PS50011">
    <property type="entry name" value="PROTEIN_KINASE_DOM"/>
    <property type="match status" value="1"/>
</dbReference>
<dbReference type="InterPro" id="IPR000719">
    <property type="entry name" value="Prot_kinase_dom"/>
</dbReference>
<feature type="coiled-coil region" evidence="7">
    <location>
        <begin position="481"/>
        <end position="508"/>
    </location>
</feature>
<feature type="region of interest" description="Disordered" evidence="8">
    <location>
        <begin position="1422"/>
        <end position="1451"/>
    </location>
</feature>
<dbReference type="FunFam" id="1.10.510.10:FF:000389">
    <property type="entry name" value="Uncharacterized protein, isoform E"/>
    <property type="match status" value="1"/>
</dbReference>
<keyword evidence="3 6" id="KW-0547">Nucleotide-binding</keyword>
<evidence type="ECO:0000256" key="4">
    <source>
        <dbReference type="ARBA" id="ARBA00022777"/>
    </source>
</evidence>
<dbReference type="Proteomes" id="UP000625711">
    <property type="component" value="Unassembled WGS sequence"/>
</dbReference>
<evidence type="ECO:0000256" key="7">
    <source>
        <dbReference type="SAM" id="Coils"/>
    </source>
</evidence>
<evidence type="ECO:0000256" key="2">
    <source>
        <dbReference type="ARBA" id="ARBA00022679"/>
    </source>
</evidence>
<feature type="compositionally biased region" description="Low complexity" evidence="8">
    <location>
        <begin position="983"/>
        <end position="998"/>
    </location>
</feature>
<evidence type="ECO:0000256" key="6">
    <source>
        <dbReference type="PROSITE-ProRule" id="PRU10141"/>
    </source>
</evidence>
<evidence type="ECO:0000259" key="9">
    <source>
        <dbReference type="PROSITE" id="PS50011"/>
    </source>
</evidence>
<feature type="compositionally biased region" description="Basic and acidic residues" evidence="8">
    <location>
        <begin position="703"/>
        <end position="717"/>
    </location>
</feature>
<keyword evidence="7" id="KW-0175">Coiled coil</keyword>
<comment type="caution">
    <text evidence="10">The sequence shown here is derived from an EMBL/GenBank/DDBJ whole genome shotgun (WGS) entry which is preliminary data.</text>
</comment>
<feature type="compositionally biased region" description="Basic and acidic residues" evidence="8">
    <location>
        <begin position="1841"/>
        <end position="1851"/>
    </location>
</feature>
<dbReference type="InterPro" id="IPR011009">
    <property type="entry name" value="Kinase-like_dom_sf"/>
</dbReference>
<keyword evidence="5 6" id="KW-0067">ATP-binding</keyword>
<feature type="region of interest" description="Disordered" evidence="8">
    <location>
        <begin position="842"/>
        <end position="1121"/>
    </location>
</feature>
<evidence type="ECO:0000313" key="11">
    <source>
        <dbReference type="Proteomes" id="UP000625711"/>
    </source>
</evidence>
<keyword evidence="4" id="KW-0418">Kinase</keyword>
<dbReference type="PROSITE" id="PS00108">
    <property type="entry name" value="PROTEIN_KINASE_ST"/>
    <property type="match status" value="1"/>
</dbReference>
<dbReference type="GO" id="GO:0050321">
    <property type="term" value="F:tau-protein kinase activity"/>
    <property type="evidence" value="ECO:0007669"/>
    <property type="project" value="TreeGrafter"/>
</dbReference>
<feature type="compositionally biased region" description="Basic and acidic residues" evidence="8">
    <location>
        <begin position="1583"/>
        <end position="1607"/>
    </location>
</feature>
<evidence type="ECO:0000313" key="10">
    <source>
        <dbReference type="EMBL" id="KAF7269581.1"/>
    </source>
</evidence>
<evidence type="ECO:0000256" key="3">
    <source>
        <dbReference type="ARBA" id="ARBA00022741"/>
    </source>
</evidence>
<feature type="region of interest" description="Disordered" evidence="8">
    <location>
        <begin position="1738"/>
        <end position="1870"/>
    </location>
</feature>
<dbReference type="Pfam" id="PF00069">
    <property type="entry name" value="Pkinase"/>
    <property type="match status" value="1"/>
</dbReference>
<protein>
    <recommendedName>
        <fullName evidence="9">Protein kinase domain-containing protein</fullName>
    </recommendedName>
</protein>
<dbReference type="GO" id="GO:0005737">
    <property type="term" value="C:cytoplasm"/>
    <property type="evidence" value="ECO:0007669"/>
    <property type="project" value="TreeGrafter"/>
</dbReference>
<accession>A0A834M685</accession>
<sequence>MAVVARRTAVNLCVMSVFPITLNNLRQFKMGVEDAAVNSIMSGIENTGRIKQHNHKMKLRQRFDIIKKLGQGTFGKVQLGINKETGQEVAIKTIKKSKIESGADLIRIRREIQIMTSVQHPNIIHIYEVFENRDKMVLVMEYAAGGELYDYLSERKVLPEEEARRIFRQIATACYYCHKHKICHRDLKLENILLDENNNAKIADFGLSNVFDDQRLLNTFCGSPLYASPEIVKGTPYHGPEVDCWSLGVLLYTLVYGAMPFDGSNFKRLVKQISQGDYYEPAKPSPASPLIHDMLTVNPKKRADIEKICSHWWVNETYDDNCLEVSEELANKTPVRLDVLLSLAPPAPQLESEKLVVTGDVAEEPIQTETVVPTRSQSVGSLMDLSTPEKRILDLINEEKFAPKRKLESTVSTDRANLDSRRDIKIIKENTVADISVHGVIHENASQEDASISEAAPLNKSLTQTISKEMEVEPMIEGAVCQEIIEEMKEKEKEKENAANKAKVASKVKRTQSSLGNKVLEGINEIPSQENLANNADKENKSQAQEATKKTDDKQVEKKNIVKKVLTDKNENECKGKPDEPEKEVTKEEEKPTEKEKPEIKENGSATPKEEKSPVKSQKSEEKPIERRKSRIFEAAEKFQNLISPTEQKPAPMEKPKRILIPDSMVTKQGVSVDGFKKEFERKASLTSIVPPKLKTSPAPKKTLIDKPKPEEIRSEPPVENEEDGKKPGVKRKFGKLFDERDKISIKPEAPEEDLKTDADRKEKVKNAVSIISSALDKEGTRKSKSRPCMMRKPPVPFGASGRSASGNIGTVAPMSPPIQNVSPKPFVRPCYENRLVTSEAKQVVEEPAPPKSEEPQTSNAEITLKSATLPRRKTTKAEIQLNYPTPKPAQMEFRTEASHNVEAPPQVRSEVVVPVGSPTPMVDFRAKEYQDNRSSKERIIPISFEKTENHKDTVQSPPAKPPMPRPFQTQRSNISQKTSSLSRQSTQESDSETTTSTGDPIKKSPREYIIPIAVEGGGYVTPRATSLEPNDSTSNASSMTNRSKSRWGTRRLNSFLNDRDSEDESPFSTLHRHSSFGKDSDTEDSRKENIRPMHRLRSSRPKKATLEHNDSLSSGEEDDDDGFEILTAENLFSTLLSRVRDLTKNLNVDDGSRPGFPASRLLRHIDHGTNFWNRMDHPLTRHSSMSRTFGRPTATVLPQTGIPWRRSVSRDLASDIETVFNEPTNTATATARIPRGDDHTDNGRENLNLAELDLKKLNLSEEDQLALSYLTPGLSRRIEKQLLAQLTPAEVKKLRRTLSSKTSDETERPEVERRRSADRTSSTLPRRNADESGVGAGRTAPRSFLPKCSAAREEYRPFEFSVRSSSIGAEPKGNFKFAYARPKVSRPISTREPRIARVDLHGPGATVSETPSRYDRYVSGAVSPSTLEPSKIERKPAAQTSPRRISRFLRPDFFEPKEENVYLKEKKERERETQQVLKEIRDKRKSRLRSRSRGDESRRSKTPSKELEAKSPPPAKDVHDYVNVSVEVPSVPTNPNRIEAELSPTIHDYVNVKASDPNPPSPAKKESRLSRIARPKSYPNDNTERAKTPGKEEMSPSPAEKPETKIGRLRKGFGKKDKPSKEDKNEANKTINEEDKAHKNKLLQSIEKKLEKFRSNSVAAKDPDEARALLDKKSVVESAITRLREQSLPRHLESCTESGLIKRAVSVEDLAVGSKPLQASKKSVTKILGLFKKYEEQDKKKEKPVKKTKSKEEKKTKEKGAKEINKIEADNAEKKERPKSLLLDKMKHFQQSYNGNKNDIVPDNTESSTKSKSKLPVNSFRRSLNLDSLPEPPKSNKNPTADRSDNQTKPDRRHLKLDLNRVPSKPNTPLIVEPEVRTIDDMKQENRHSVTTDDSSTILSPTDDYLSCDSWSACSDFHHLTDLHSPQSYNGHALYSGDEGESVSDRIRRKSFYTRFNEKKRTRKPSLIGTYKDLDLYKDYNKPEYNSLDRYRSPSVSRRPSFNSYIPEVSTGGSSASSTPREYKPYTRSASVLNDYVNVQPHNPLGHNYQNVPGSHHQSLIGSYQNLPGSYQTYSSRIARPSSVTRGLYSDSDAHLDDLLTSATPKRHSPYTHRSALDRGSVSPANEQYYSDRHAHLIQSPTTSEPI</sequence>
<feature type="compositionally biased region" description="Basic and acidic residues" evidence="8">
    <location>
        <begin position="1751"/>
        <end position="1788"/>
    </location>
</feature>
<feature type="region of interest" description="Disordered" evidence="8">
    <location>
        <begin position="1294"/>
        <end position="1343"/>
    </location>
</feature>
<feature type="region of interest" description="Disordered" evidence="8">
    <location>
        <begin position="682"/>
        <end position="824"/>
    </location>
</feature>
<dbReference type="InterPro" id="IPR017441">
    <property type="entry name" value="Protein_kinase_ATP_BS"/>
</dbReference>
<feature type="region of interest" description="Disordered" evidence="8">
    <location>
        <begin position="2104"/>
        <end position="2125"/>
    </location>
</feature>
<dbReference type="SUPFAM" id="SSF56112">
    <property type="entry name" value="Protein kinase-like (PK-like)"/>
    <property type="match status" value="1"/>
</dbReference>
<proteinExistence type="predicted"/>
<dbReference type="GO" id="GO:0000226">
    <property type="term" value="P:microtubule cytoskeleton organization"/>
    <property type="evidence" value="ECO:0007669"/>
    <property type="project" value="TreeGrafter"/>
</dbReference>
<feature type="region of interest" description="Disordered" evidence="8">
    <location>
        <begin position="1991"/>
        <end position="2024"/>
    </location>
</feature>
<feature type="compositionally biased region" description="Basic and acidic residues" evidence="8">
    <location>
        <begin position="1615"/>
        <end position="1638"/>
    </location>
</feature>
<evidence type="ECO:0000256" key="5">
    <source>
        <dbReference type="ARBA" id="ARBA00022840"/>
    </source>
</evidence>
<feature type="compositionally biased region" description="Basic and acidic residues" evidence="8">
    <location>
        <begin position="736"/>
        <end position="766"/>
    </location>
</feature>
<gene>
    <name evidence="10" type="ORF">GWI33_017362</name>
</gene>
<evidence type="ECO:0000256" key="8">
    <source>
        <dbReference type="SAM" id="MobiDB-lite"/>
    </source>
</evidence>
<feature type="compositionally biased region" description="Polar residues" evidence="8">
    <location>
        <begin position="1024"/>
        <end position="1043"/>
    </location>
</feature>
<dbReference type="InterPro" id="IPR008271">
    <property type="entry name" value="Ser/Thr_kinase_AS"/>
</dbReference>
<feature type="compositionally biased region" description="Basic residues" evidence="8">
    <location>
        <begin position="1093"/>
        <end position="1104"/>
    </location>
</feature>
<feature type="compositionally biased region" description="Basic and acidic residues" evidence="8">
    <location>
        <begin position="925"/>
        <end position="954"/>
    </location>
</feature>
<feature type="region of interest" description="Disordered" evidence="8">
    <location>
        <begin position="1466"/>
        <end position="1640"/>
    </location>
</feature>
<dbReference type="PANTHER" id="PTHR24346:SF93">
    <property type="entry name" value="NUAK FAMILY SNF1-LIKE KINASE 1"/>
    <property type="match status" value="1"/>
</dbReference>
<feature type="compositionally biased region" description="Basic and acidic residues" evidence="8">
    <location>
        <begin position="1303"/>
        <end position="1319"/>
    </location>
</feature>
<keyword evidence="1" id="KW-0723">Serine/threonine-protein kinase</keyword>
<feature type="compositionally biased region" description="Basic and acidic residues" evidence="8">
    <location>
        <begin position="1493"/>
        <end position="1510"/>
    </location>
</feature>
<feature type="binding site" evidence="6">
    <location>
        <position position="96"/>
    </location>
    <ligand>
        <name>ATP</name>
        <dbReference type="ChEBI" id="CHEBI:30616"/>
    </ligand>
</feature>
<dbReference type="Gene3D" id="1.10.510.10">
    <property type="entry name" value="Transferase(Phosphotransferase) domain 1"/>
    <property type="match status" value="1"/>
</dbReference>
<dbReference type="GO" id="GO:0035556">
    <property type="term" value="P:intracellular signal transduction"/>
    <property type="evidence" value="ECO:0007669"/>
    <property type="project" value="TreeGrafter"/>
</dbReference>
<reference evidence="10" key="1">
    <citation type="submission" date="2020-08" db="EMBL/GenBank/DDBJ databases">
        <title>Genome sequencing and assembly of the red palm weevil Rhynchophorus ferrugineus.</title>
        <authorList>
            <person name="Dias G.B."/>
            <person name="Bergman C.M."/>
            <person name="Manee M."/>
        </authorList>
    </citation>
    <scope>NUCLEOTIDE SEQUENCE</scope>
    <source>
        <strain evidence="10">AA-2017</strain>
        <tissue evidence="10">Whole larva</tissue>
    </source>
</reference>
<name>A0A834M685_RHYFE</name>
<keyword evidence="11" id="KW-1185">Reference proteome</keyword>
<dbReference type="CDD" id="cd14073">
    <property type="entry name" value="STKc_NUAK"/>
    <property type="match status" value="1"/>
</dbReference>
<feature type="compositionally biased region" description="Basic and acidic residues" evidence="8">
    <location>
        <begin position="1466"/>
        <end position="1483"/>
    </location>
</feature>
<feature type="domain" description="Protein kinase" evidence="9">
    <location>
        <begin position="63"/>
        <end position="314"/>
    </location>
</feature>
<keyword evidence="2" id="KW-0808">Transferase</keyword>
<feature type="compositionally biased region" description="Basic and acidic residues" evidence="8">
    <location>
        <begin position="536"/>
        <end position="637"/>
    </location>
</feature>
<dbReference type="OrthoDB" id="193931at2759"/>
<dbReference type="GO" id="GO:0005524">
    <property type="term" value="F:ATP binding"/>
    <property type="evidence" value="ECO:0007669"/>
    <property type="project" value="UniProtKB-UniRule"/>
</dbReference>
<dbReference type="PROSITE" id="PS00107">
    <property type="entry name" value="PROTEIN_KINASE_ATP"/>
    <property type="match status" value="1"/>
</dbReference>
<feature type="compositionally biased region" description="Polar residues" evidence="8">
    <location>
        <begin position="2012"/>
        <end position="2021"/>
    </location>
</feature>
<evidence type="ECO:0000256" key="1">
    <source>
        <dbReference type="ARBA" id="ARBA00022527"/>
    </source>
</evidence>